<evidence type="ECO:0000256" key="2">
    <source>
        <dbReference type="ARBA" id="ARBA00018692"/>
    </source>
</evidence>
<comment type="similarity">
    <text evidence="1">Belongs to the BptA family.</text>
</comment>
<evidence type="ECO:0000256" key="4">
    <source>
        <dbReference type="ARBA" id="ARBA00031297"/>
    </source>
</evidence>
<keyword evidence="5" id="KW-0472">Membrane</keyword>
<evidence type="ECO:0000256" key="5">
    <source>
        <dbReference type="SAM" id="Phobius"/>
    </source>
</evidence>
<geneLocation type="plasmid" evidence="6 7">
    <name>lpA89</name>
</geneLocation>
<name>A0ABM6FVT9_BORAN</name>
<dbReference type="InterPro" id="IPR031471">
    <property type="entry name" value="BptA"/>
</dbReference>
<dbReference type="Proteomes" id="UP000185502">
    <property type="component" value="Plasmid lpA89"/>
</dbReference>
<proteinExistence type="inferred from homology"/>
<keyword evidence="5" id="KW-0812">Transmembrane</keyword>
<sequence length="222" mass="26184">MGKIKSLIFKIYVFVLTCFFIFFIFFFILFLRGDIFNSLFGVKTRYGLNEYDSVIGKRTYAEDFSSGNIKHIFFKALYVNKHSKKFEALQDKEKREFFDSYPSFILCLELVDNGRLMSFKDVIFDGVDASFYNQKITNSEFNSLDIPYFQIDGSNDFNEQYLGEYSVRVVNKVTLKLNETLFRALREQVKFKITLVSNDDVEYSVETENFLSKSHFNILNRN</sequence>
<evidence type="ECO:0000313" key="7">
    <source>
        <dbReference type="Proteomes" id="UP000185502"/>
    </source>
</evidence>
<evidence type="ECO:0000256" key="1">
    <source>
        <dbReference type="ARBA" id="ARBA00010700"/>
    </source>
</evidence>
<keyword evidence="3" id="KW-0843">Virulence</keyword>
<dbReference type="Pfam" id="PF17044">
    <property type="entry name" value="BPTA"/>
    <property type="match status" value="1"/>
</dbReference>
<gene>
    <name evidence="6" type="ORF">N187_A52</name>
</gene>
<organism evidence="6 7">
    <name type="scientific">Borrelia anserina Es</name>
    <dbReference type="NCBI Taxonomy" id="1365188"/>
    <lineage>
        <taxon>Bacteria</taxon>
        <taxon>Pseudomonadati</taxon>
        <taxon>Spirochaetota</taxon>
        <taxon>Spirochaetia</taxon>
        <taxon>Spirochaetales</taxon>
        <taxon>Borreliaceae</taxon>
        <taxon>Borrelia</taxon>
    </lineage>
</organism>
<evidence type="ECO:0000313" key="6">
    <source>
        <dbReference type="EMBL" id="APR65371.1"/>
    </source>
</evidence>
<keyword evidence="6" id="KW-0614">Plasmid</keyword>
<keyword evidence="5" id="KW-1133">Transmembrane helix</keyword>
<evidence type="ECO:0000256" key="3">
    <source>
        <dbReference type="ARBA" id="ARBA00023026"/>
    </source>
</evidence>
<keyword evidence="7" id="KW-1185">Reference proteome</keyword>
<feature type="transmembrane region" description="Helical" evidence="5">
    <location>
        <begin position="7"/>
        <end position="31"/>
    </location>
</feature>
<reference evidence="6" key="1">
    <citation type="submission" date="2016-02" db="EMBL/GenBank/DDBJ databases">
        <title>lpA89 plasmid of the avian spirochetosis agent Borrelia anserina Es.</title>
        <authorList>
            <person name="Elbir H."/>
            <person name="Sitlani P."/>
            <person name="Bergstroem S."/>
            <person name="Barbour A.G."/>
        </authorList>
    </citation>
    <scope>NUCLEOTIDE SEQUENCE [LARGE SCALE GENOMIC DNA]</scope>
    <source>
        <strain evidence="6">Es</strain>
        <plasmid evidence="6">lpA89</plasmid>
    </source>
</reference>
<dbReference type="RefSeq" id="WP_025420019.1">
    <property type="nucleotide sequence ID" value="NZ_CP014325.1"/>
</dbReference>
<accession>A0ABM6FVT9</accession>
<dbReference type="EMBL" id="CP014325">
    <property type="protein sequence ID" value="APR65371.1"/>
    <property type="molecule type" value="Genomic_DNA"/>
</dbReference>
<protein>
    <recommendedName>
        <fullName evidence="2">Protein BptA</fullName>
    </recommendedName>
    <alternativeName>
        <fullName evidence="4">Borrelial persistence in ticks protein A</fullName>
    </alternativeName>
</protein>